<dbReference type="GO" id="GO:0004719">
    <property type="term" value="F:protein-L-isoaspartate (D-aspartate) O-methyltransferase activity"/>
    <property type="evidence" value="ECO:0007669"/>
    <property type="project" value="UniProtKB-EC"/>
</dbReference>
<evidence type="ECO:0000256" key="5">
    <source>
        <dbReference type="ARBA" id="ARBA00022490"/>
    </source>
</evidence>
<evidence type="ECO:0000256" key="1">
    <source>
        <dbReference type="ARBA" id="ARBA00004496"/>
    </source>
</evidence>
<dbReference type="EC" id="2.1.1.77" evidence="3"/>
<comment type="caution">
    <text evidence="12">The sequence shown here is derived from an EMBL/GenBank/DDBJ whole genome shotgun (WGS) entry which is preliminary data.</text>
</comment>
<dbReference type="InterPro" id="IPR029063">
    <property type="entry name" value="SAM-dependent_MTases_sf"/>
</dbReference>
<comment type="subcellular location">
    <subcellularLocation>
        <location evidence="1">Cytoplasm</location>
    </subcellularLocation>
</comment>
<keyword evidence="5" id="KW-0963">Cytoplasm</keyword>
<evidence type="ECO:0000313" key="12">
    <source>
        <dbReference type="EMBL" id="KND39234.1"/>
    </source>
</evidence>
<dbReference type="AlphaFoldDB" id="A0A0L0KNW4"/>
<keyword evidence="7" id="KW-0808">Transferase</keyword>
<dbReference type="CDD" id="cd02440">
    <property type="entry name" value="AdoMet_MTases"/>
    <property type="match status" value="1"/>
</dbReference>
<evidence type="ECO:0000256" key="8">
    <source>
        <dbReference type="ARBA" id="ARBA00022691"/>
    </source>
</evidence>
<dbReference type="PANTHER" id="PTHR11579:SF0">
    <property type="entry name" value="PROTEIN-L-ISOASPARTATE(D-ASPARTATE) O-METHYLTRANSFERASE"/>
    <property type="match status" value="1"/>
</dbReference>
<dbReference type="Gene3D" id="3.40.50.150">
    <property type="entry name" value="Vaccinia Virus protein VP39"/>
    <property type="match status" value="1"/>
</dbReference>
<evidence type="ECO:0000256" key="7">
    <source>
        <dbReference type="ARBA" id="ARBA00022679"/>
    </source>
</evidence>
<dbReference type="OrthoDB" id="5143400at2"/>
<evidence type="ECO:0000313" key="13">
    <source>
        <dbReference type="Proteomes" id="UP000037151"/>
    </source>
</evidence>
<dbReference type="PANTHER" id="PTHR11579">
    <property type="entry name" value="PROTEIN-L-ISOASPARTATE O-METHYLTRANSFERASE"/>
    <property type="match status" value="1"/>
</dbReference>
<comment type="similarity">
    <text evidence="2">Belongs to the methyltransferase superfamily. L-isoaspartyl/D-aspartyl protein methyltransferase family.</text>
</comment>
<proteinExistence type="inferred from homology"/>
<evidence type="ECO:0000256" key="3">
    <source>
        <dbReference type="ARBA" id="ARBA00011890"/>
    </source>
</evidence>
<dbReference type="Proteomes" id="UP000037151">
    <property type="component" value="Unassembled WGS sequence"/>
</dbReference>
<protein>
    <recommendedName>
        <fullName evidence="4">Protein-L-isoaspartate O-methyltransferase</fullName>
        <ecNumber evidence="3">2.1.1.77</ecNumber>
    </recommendedName>
    <alternativeName>
        <fullName evidence="11">L-isoaspartyl protein carboxyl methyltransferase</fullName>
    </alternativeName>
    <alternativeName>
        <fullName evidence="9">Protein L-isoaspartyl methyltransferase</fullName>
    </alternativeName>
    <alternativeName>
        <fullName evidence="10">Protein-beta-aspartate methyltransferase</fullName>
    </alternativeName>
</protein>
<dbReference type="InterPro" id="IPR000682">
    <property type="entry name" value="PCMT"/>
</dbReference>
<keyword evidence="6" id="KW-0489">Methyltransferase</keyword>
<dbReference type="PATRIC" id="fig|42234.21.peg.900"/>
<evidence type="ECO:0000256" key="9">
    <source>
        <dbReference type="ARBA" id="ARBA00030757"/>
    </source>
</evidence>
<evidence type="ECO:0000256" key="11">
    <source>
        <dbReference type="ARBA" id="ARBA00031350"/>
    </source>
</evidence>
<dbReference type="SUPFAM" id="SSF53335">
    <property type="entry name" value="S-adenosyl-L-methionine-dependent methyltransferases"/>
    <property type="match status" value="1"/>
</dbReference>
<reference evidence="13" key="1">
    <citation type="submission" date="2014-07" db="EMBL/GenBank/DDBJ databases">
        <title>Genome sequencing of plant-pathogenic Streptomyces species.</title>
        <authorList>
            <person name="Harrison J."/>
            <person name="Sapp M."/>
            <person name="Thwaites R."/>
            <person name="Studholme D.J."/>
        </authorList>
    </citation>
    <scope>NUCLEOTIDE SEQUENCE [LARGE SCALE GENOMIC DNA]</scope>
    <source>
        <strain evidence="13">NCPPB 4445</strain>
    </source>
</reference>
<evidence type="ECO:0000256" key="10">
    <source>
        <dbReference type="ARBA" id="ARBA00031323"/>
    </source>
</evidence>
<gene>
    <name evidence="12" type="ORF">IQ63_04375</name>
</gene>
<evidence type="ECO:0000256" key="6">
    <source>
        <dbReference type="ARBA" id="ARBA00022603"/>
    </source>
</evidence>
<dbReference type="Pfam" id="PF01135">
    <property type="entry name" value="PCMT"/>
    <property type="match status" value="1"/>
</dbReference>
<dbReference type="GO" id="GO:0032259">
    <property type="term" value="P:methylation"/>
    <property type="evidence" value="ECO:0007669"/>
    <property type="project" value="UniProtKB-KW"/>
</dbReference>
<keyword evidence="8" id="KW-0949">S-adenosyl-L-methionine</keyword>
<sequence>MTDVTDHGQARGLADELAATGRLPEPWRASYEAAPRHAFVPDVAWAVPDGPEPGYAIDRDEDRARWWNAVYSDASIVTQIDDGAGDLRTGKGTPSCSCSAPGIVFTTLAELGVHDGHRVLEVGTGTGWTASLLSHRVGEQNVVSIEVDERVAAQAEKNITAAGFSPRLVVGDGADGWPDGGPYDRVHVTCAVERFPYAWVEQTRPGGVIVAPWSPNYGNGQLARLVVNADGRAVGRFPAFASYMMLRSQRRTAMWVPHHADEAREAVTRLDPRAVARDSYAADLVIGALAPGIARIPTPSTDGSGTFSLLLVEPSLDGGSWAAADYVPGEAEYSVTWYGDRNLWEEVASAYLRWVSWGQPDRERFGMTVTPEGQHLWLDHPRHPLTTV</sequence>
<organism evidence="12 13">
    <name type="scientific">Streptomyces acidiscabies</name>
    <dbReference type="NCBI Taxonomy" id="42234"/>
    <lineage>
        <taxon>Bacteria</taxon>
        <taxon>Bacillati</taxon>
        <taxon>Actinomycetota</taxon>
        <taxon>Actinomycetes</taxon>
        <taxon>Kitasatosporales</taxon>
        <taxon>Streptomycetaceae</taxon>
        <taxon>Streptomyces</taxon>
    </lineage>
</organism>
<dbReference type="GO" id="GO:0005737">
    <property type="term" value="C:cytoplasm"/>
    <property type="evidence" value="ECO:0007669"/>
    <property type="project" value="UniProtKB-SubCell"/>
</dbReference>
<name>A0A0L0KNW4_9ACTN</name>
<evidence type="ECO:0000256" key="4">
    <source>
        <dbReference type="ARBA" id="ARBA00013346"/>
    </source>
</evidence>
<evidence type="ECO:0000256" key="2">
    <source>
        <dbReference type="ARBA" id="ARBA00005369"/>
    </source>
</evidence>
<dbReference type="EMBL" id="JPPY01000028">
    <property type="protein sequence ID" value="KND39234.1"/>
    <property type="molecule type" value="Genomic_DNA"/>
</dbReference>
<accession>A0A0L0KNW4</accession>
<dbReference type="RefSeq" id="WP_050369466.1">
    <property type="nucleotide sequence ID" value="NZ_KQ257801.1"/>
</dbReference>